<dbReference type="Proteomes" id="UP001386955">
    <property type="component" value="Unassembled WGS sequence"/>
</dbReference>
<feature type="compositionally biased region" description="Basic and acidic residues" evidence="1">
    <location>
        <begin position="19"/>
        <end position="38"/>
    </location>
</feature>
<evidence type="ECO:0000256" key="1">
    <source>
        <dbReference type="SAM" id="MobiDB-lite"/>
    </source>
</evidence>
<evidence type="ECO:0000313" key="4">
    <source>
        <dbReference type="EMBL" id="KAK7391859.1"/>
    </source>
</evidence>
<sequence length="75" mass="8448">MEGFGTKQVFLGGWTTLDHGTRPRNLSEDSQSERKENSDTEITTQIMFYIVDQSKENNGAATVLKTKQHCSGHFL</sequence>
<comment type="caution">
    <text evidence="3">The sequence shown here is derived from an EMBL/GenBank/DDBJ whole genome shotgun (WGS) entry which is preliminary data.</text>
</comment>
<protein>
    <submittedName>
        <fullName evidence="3">Uncharacterized protein</fullName>
    </submittedName>
</protein>
<evidence type="ECO:0000313" key="5">
    <source>
        <dbReference type="Proteomes" id="UP001386955"/>
    </source>
</evidence>
<evidence type="ECO:0000313" key="2">
    <source>
        <dbReference type="EMBL" id="KAK7391857.1"/>
    </source>
</evidence>
<gene>
    <name evidence="2" type="ORF">VNO78_20280</name>
    <name evidence="3" type="ORF">VNO78_20281</name>
    <name evidence="4" type="ORF">VNO78_20282</name>
</gene>
<proteinExistence type="predicted"/>
<feature type="region of interest" description="Disordered" evidence="1">
    <location>
        <begin position="14"/>
        <end position="39"/>
    </location>
</feature>
<reference evidence="3 5" key="1">
    <citation type="submission" date="2024-01" db="EMBL/GenBank/DDBJ databases">
        <title>The genomes of 5 underutilized Papilionoideae crops provide insights into root nodulation and disease resistanc.</title>
        <authorList>
            <person name="Jiang F."/>
        </authorList>
    </citation>
    <scope>NUCLEOTIDE SEQUENCE [LARGE SCALE GENOMIC DNA]</scope>
    <source>
        <strain evidence="3">DUOXIRENSHENG_FW03</strain>
        <tissue evidence="3">Leaves</tissue>
    </source>
</reference>
<dbReference type="EMBL" id="JAYMYS010000005">
    <property type="protein sequence ID" value="KAK7391859.1"/>
    <property type="molecule type" value="Genomic_DNA"/>
</dbReference>
<name>A0AAN9S908_PSOTE</name>
<evidence type="ECO:0000313" key="3">
    <source>
        <dbReference type="EMBL" id="KAK7391858.1"/>
    </source>
</evidence>
<accession>A0AAN9S908</accession>
<dbReference type="EMBL" id="JAYMYS010000005">
    <property type="protein sequence ID" value="KAK7391858.1"/>
    <property type="molecule type" value="Genomic_DNA"/>
</dbReference>
<organism evidence="3 5">
    <name type="scientific">Psophocarpus tetragonolobus</name>
    <name type="common">Winged bean</name>
    <name type="synonym">Dolichos tetragonolobus</name>
    <dbReference type="NCBI Taxonomy" id="3891"/>
    <lineage>
        <taxon>Eukaryota</taxon>
        <taxon>Viridiplantae</taxon>
        <taxon>Streptophyta</taxon>
        <taxon>Embryophyta</taxon>
        <taxon>Tracheophyta</taxon>
        <taxon>Spermatophyta</taxon>
        <taxon>Magnoliopsida</taxon>
        <taxon>eudicotyledons</taxon>
        <taxon>Gunneridae</taxon>
        <taxon>Pentapetalae</taxon>
        <taxon>rosids</taxon>
        <taxon>fabids</taxon>
        <taxon>Fabales</taxon>
        <taxon>Fabaceae</taxon>
        <taxon>Papilionoideae</taxon>
        <taxon>50 kb inversion clade</taxon>
        <taxon>NPAAA clade</taxon>
        <taxon>indigoferoid/millettioid clade</taxon>
        <taxon>Phaseoleae</taxon>
        <taxon>Psophocarpus</taxon>
    </lineage>
</organism>
<dbReference type="AlphaFoldDB" id="A0AAN9S908"/>
<dbReference type="EMBL" id="JAYMYS010000005">
    <property type="protein sequence ID" value="KAK7391857.1"/>
    <property type="molecule type" value="Genomic_DNA"/>
</dbReference>
<keyword evidence="5" id="KW-1185">Reference proteome</keyword>